<dbReference type="InterPro" id="IPR036291">
    <property type="entry name" value="NAD(P)-bd_dom_sf"/>
</dbReference>
<dbReference type="SUPFAM" id="SSF51735">
    <property type="entry name" value="NAD(P)-binding Rossmann-fold domains"/>
    <property type="match status" value="1"/>
</dbReference>
<dbReference type="InterPro" id="IPR051267">
    <property type="entry name" value="STEAP_metalloreductase"/>
</dbReference>
<evidence type="ECO:0000256" key="1">
    <source>
        <dbReference type="ARBA" id="ARBA00023002"/>
    </source>
</evidence>
<proteinExistence type="predicted"/>
<reference evidence="3 4" key="1">
    <citation type="submission" date="2024-10" db="EMBL/GenBank/DDBJ databases">
        <title>The Natural Products Discovery Center: Release of the First 8490 Sequenced Strains for Exploring Actinobacteria Biosynthetic Diversity.</title>
        <authorList>
            <person name="Kalkreuter E."/>
            <person name="Kautsar S.A."/>
            <person name="Yang D."/>
            <person name="Bader C.D."/>
            <person name="Teijaro C.N."/>
            <person name="Fluegel L."/>
            <person name="Davis C.M."/>
            <person name="Simpson J.R."/>
            <person name="Lauterbach L."/>
            <person name="Steele A.D."/>
            <person name="Gui C."/>
            <person name="Meng S."/>
            <person name="Li G."/>
            <person name="Viehrig K."/>
            <person name="Ye F."/>
            <person name="Su P."/>
            <person name="Kiefer A.F."/>
            <person name="Nichols A."/>
            <person name="Cepeda A.J."/>
            <person name="Yan W."/>
            <person name="Fan B."/>
            <person name="Jiang Y."/>
            <person name="Adhikari A."/>
            <person name="Zheng C.-J."/>
            <person name="Schuster L."/>
            <person name="Cowan T.M."/>
            <person name="Smanski M.J."/>
            <person name="Chevrette M.G."/>
            <person name="De Carvalho L.P.S."/>
            <person name="Shen B."/>
        </authorList>
    </citation>
    <scope>NUCLEOTIDE SEQUENCE [LARGE SCALE GENOMIC DNA]</scope>
    <source>
        <strain evidence="3 4">NPDC001281</strain>
    </source>
</reference>
<evidence type="ECO:0000259" key="2">
    <source>
        <dbReference type="Pfam" id="PF03807"/>
    </source>
</evidence>
<sequence length="224" mass="23017">MRIGILGTGTLAEALGEGWARAGHELVIGGRSQANAQKLADRLGRGVRAVAPREAVTGRDAVLLAVSWDGVDEMLRSAGASEGSLEGTPLIDPTNAVEHGVGVLLTERGEAMAERIAALAPGAHVVKAFHLFPAEQWSRAPGKDEHPVTVAMCGDDPAALQVVSTLVRDVGGVPAVLGSLDRVRQLEEVAGFVIGLAFAGFDPALAVPRVPSPATPPPATESPV</sequence>
<dbReference type="Pfam" id="PF03807">
    <property type="entry name" value="F420_oxidored"/>
    <property type="match status" value="1"/>
</dbReference>
<organism evidence="3 4">
    <name type="scientific">Microtetraspora fusca</name>
    <dbReference type="NCBI Taxonomy" id="1997"/>
    <lineage>
        <taxon>Bacteria</taxon>
        <taxon>Bacillati</taxon>
        <taxon>Actinomycetota</taxon>
        <taxon>Actinomycetes</taxon>
        <taxon>Streptosporangiales</taxon>
        <taxon>Streptosporangiaceae</taxon>
        <taxon>Microtetraspora</taxon>
    </lineage>
</organism>
<comment type="caution">
    <text evidence="3">The sequence shown here is derived from an EMBL/GenBank/DDBJ whole genome shotgun (WGS) entry which is preliminary data.</text>
</comment>
<dbReference type="RefSeq" id="WP_387348399.1">
    <property type="nucleotide sequence ID" value="NZ_JBIAXI010000057.1"/>
</dbReference>
<keyword evidence="4" id="KW-1185">Reference proteome</keyword>
<accession>A0ABW6VJS1</accession>
<dbReference type="PANTHER" id="PTHR14239">
    <property type="entry name" value="DUDULIN-RELATED"/>
    <property type="match status" value="1"/>
</dbReference>
<evidence type="ECO:0000313" key="4">
    <source>
        <dbReference type="Proteomes" id="UP001602119"/>
    </source>
</evidence>
<name>A0ABW6VJS1_MICFU</name>
<dbReference type="EMBL" id="JBIAXI010000057">
    <property type="protein sequence ID" value="MFF4779609.1"/>
    <property type="molecule type" value="Genomic_DNA"/>
</dbReference>
<protein>
    <submittedName>
        <fullName evidence="3">NADPH-dependent F420 reductase</fullName>
    </submittedName>
</protein>
<dbReference type="Proteomes" id="UP001602119">
    <property type="component" value="Unassembled WGS sequence"/>
</dbReference>
<feature type="domain" description="Pyrroline-5-carboxylate reductase catalytic N-terminal" evidence="2">
    <location>
        <begin position="2"/>
        <end position="95"/>
    </location>
</feature>
<keyword evidence="1" id="KW-0560">Oxidoreductase</keyword>
<evidence type="ECO:0000313" key="3">
    <source>
        <dbReference type="EMBL" id="MFF4779609.1"/>
    </source>
</evidence>
<gene>
    <name evidence="3" type="ORF">ACFY05_43030</name>
</gene>
<dbReference type="InterPro" id="IPR028939">
    <property type="entry name" value="P5C_Rdtase_cat_N"/>
</dbReference>
<dbReference type="Gene3D" id="3.40.50.720">
    <property type="entry name" value="NAD(P)-binding Rossmann-like Domain"/>
    <property type="match status" value="1"/>
</dbReference>